<dbReference type="Pfam" id="PF13234">
    <property type="entry name" value="MTR4_beta-barrel"/>
    <property type="match status" value="1"/>
</dbReference>
<organism evidence="2 3">
    <name type="scientific">Streblomastix strix</name>
    <dbReference type="NCBI Taxonomy" id="222440"/>
    <lineage>
        <taxon>Eukaryota</taxon>
        <taxon>Metamonada</taxon>
        <taxon>Preaxostyla</taxon>
        <taxon>Oxymonadida</taxon>
        <taxon>Streblomastigidae</taxon>
        <taxon>Streblomastix</taxon>
    </lineage>
</organism>
<dbReference type="EMBL" id="SNRW01023436">
    <property type="protein sequence ID" value="KAA6363011.1"/>
    <property type="molecule type" value="Genomic_DNA"/>
</dbReference>
<comment type="caution">
    <text evidence="2">The sequence shown here is derived from an EMBL/GenBank/DDBJ whole genome shotgun (WGS) entry which is preliminary data.</text>
</comment>
<dbReference type="InterPro" id="IPR025696">
    <property type="entry name" value="Beta-barrel_MTR4"/>
</dbReference>
<feature type="domain" description="Exosome RNA helicase MTR4-like beta-barrel" evidence="1">
    <location>
        <begin position="71"/>
        <end position="138"/>
    </location>
</feature>
<accession>A0A5J4TZD5</accession>
<evidence type="ECO:0000313" key="3">
    <source>
        <dbReference type="Proteomes" id="UP000324800"/>
    </source>
</evidence>
<dbReference type="Gene3D" id="1.20.1500.20">
    <property type="match status" value="1"/>
</dbReference>
<dbReference type="Proteomes" id="UP000324800">
    <property type="component" value="Unassembled WGS sequence"/>
</dbReference>
<dbReference type="AlphaFoldDB" id="A0A5J4TZD5"/>
<evidence type="ECO:0000259" key="1">
    <source>
        <dbReference type="Pfam" id="PF13234"/>
    </source>
</evidence>
<proteinExistence type="predicted"/>
<evidence type="ECO:0000313" key="2">
    <source>
        <dbReference type="EMBL" id="KAA6363011.1"/>
    </source>
</evidence>
<gene>
    <name evidence="2" type="ORF">EZS28_041462</name>
</gene>
<protein>
    <recommendedName>
        <fullName evidence="1">Exosome RNA helicase MTR4-like beta-barrel domain-containing protein</fullName>
    </recommendedName>
</protein>
<reference evidence="2 3" key="1">
    <citation type="submission" date="2019-03" db="EMBL/GenBank/DDBJ databases">
        <title>Single cell metagenomics reveals metabolic interactions within the superorganism composed of flagellate Streblomastix strix and complex community of Bacteroidetes bacteria on its surface.</title>
        <authorList>
            <person name="Treitli S.C."/>
            <person name="Kolisko M."/>
            <person name="Husnik F."/>
            <person name="Keeling P."/>
            <person name="Hampl V."/>
        </authorList>
    </citation>
    <scope>NUCLEOTIDE SEQUENCE [LARGE SCALE GENOMIC DNA]</scope>
    <source>
        <strain evidence="2">ST1C</strain>
    </source>
</reference>
<name>A0A5J4TZD5_9EUKA</name>
<sequence length="172" mass="20488">MRNYSIKAQSLIDWDDEQKKDMDKQKLKEISKQVVINIDDEEKGENEDQILDQPSIEINGWNGNKGRSYLYGLPLLDPVTDMEIDDDAFKEILLRIQLVERELQTKTEYHTNEMKIGLSIYKHKLQLQAQIQAQERYIAKSKKMIFEDELNAMTAVLKRFFRISYKQRKMWL</sequence>